<name>A0ABN8IVS1_9NEOP</name>
<protein>
    <submittedName>
        <fullName evidence="1">Uncharacterized protein</fullName>
    </submittedName>
</protein>
<evidence type="ECO:0000313" key="2">
    <source>
        <dbReference type="Proteomes" id="UP000837857"/>
    </source>
</evidence>
<accession>A0ABN8IVS1</accession>
<sequence length="82" mass="9150">MRGPRFNARMGRCRHCGEQLSKLLFWGRPPGGAANTVRCVNIYYVELSRPFVPSSAGAKASWKVLEALSVLYVMTAAHAYLY</sequence>
<reference evidence="1" key="1">
    <citation type="submission" date="2022-03" db="EMBL/GenBank/DDBJ databases">
        <authorList>
            <person name="Martin H S."/>
        </authorList>
    </citation>
    <scope>NUCLEOTIDE SEQUENCE</scope>
</reference>
<organism evidence="1 2">
    <name type="scientific">Iphiclides podalirius</name>
    <name type="common">scarce swallowtail</name>
    <dbReference type="NCBI Taxonomy" id="110791"/>
    <lineage>
        <taxon>Eukaryota</taxon>
        <taxon>Metazoa</taxon>
        <taxon>Ecdysozoa</taxon>
        <taxon>Arthropoda</taxon>
        <taxon>Hexapoda</taxon>
        <taxon>Insecta</taxon>
        <taxon>Pterygota</taxon>
        <taxon>Neoptera</taxon>
        <taxon>Endopterygota</taxon>
        <taxon>Lepidoptera</taxon>
        <taxon>Glossata</taxon>
        <taxon>Ditrysia</taxon>
        <taxon>Papilionoidea</taxon>
        <taxon>Papilionidae</taxon>
        <taxon>Papilioninae</taxon>
        <taxon>Iphiclides</taxon>
    </lineage>
</organism>
<dbReference type="Proteomes" id="UP000837857">
    <property type="component" value="Chromosome 30"/>
</dbReference>
<dbReference type="EMBL" id="OW152842">
    <property type="protein sequence ID" value="CAH2065080.1"/>
    <property type="molecule type" value="Genomic_DNA"/>
</dbReference>
<feature type="non-terminal residue" evidence="1">
    <location>
        <position position="1"/>
    </location>
</feature>
<keyword evidence="2" id="KW-1185">Reference proteome</keyword>
<gene>
    <name evidence="1" type="ORF">IPOD504_LOCUS13028</name>
</gene>
<proteinExistence type="predicted"/>
<evidence type="ECO:0000313" key="1">
    <source>
        <dbReference type="EMBL" id="CAH2065080.1"/>
    </source>
</evidence>